<protein>
    <recommendedName>
        <fullName evidence="4">Dehydratase</fullName>
    </recommendedName>
</protein>
<dbReference type="AlphaFoldDB" id="A0A8J3VTQ2"/>
<keyword evidence="3" id="KW-1185">Reference proteome</keyword>
<name>A0A8J3VTQ2_9ACTN</name>
<proteinExistence type="predicted"/>
<dbReference type="Proteomes" id="UP000642748">
    <property type="component" value="Unassembled WGS sequence"/>
</dbReference>
<comment type="caution">
    <text evidence="2">The sequence shown here is derived from an EMBL/GenBank/DDBJ whole genome shotgun (WGS) entry which is preliminary data.</text>
</comment>
<dbReference type="RefSeq" id="WP_203921938.1">
    <property type="nucleotide sequence ID" value="NZ_BONZ01000067.1"/>
</dbReference>
<evidence type="ECO:0000313" key="2">
    <source>
        <dbReference type="EMBL" id="GIH18415.1"/>
    </source>
</evidence>
<evidence type="ECO:0000256" key="1">
    <source>
        <dbReference type="SAM" id="SignalP"/>
    </source>
</evidence>
<dbReference type="EMBL" id="BONZ01000067">
    <property type="protein sequence ID" value="GIH18415.1"/>
    <property type="molecule type" value="Genomic_DNA"/>
</dbReference>
<keyword evidence="1" id="KW-0732">Signal</keyword>
<evidence type="ECO:0008006" key="4">
    <source>
        <dbReference type="Google" id="ProtNLM"/>
    </source>
</evidence>
<gene>
    <name evidence="2" type="ORF">Raf01_65870</name>
</gene>
<feature type="signal peptide" evidence="1">
    <location>
        <begin position="1"/>
        <end position="34"/>
    </location>
</feature>
<organism evidence="2 3">
    <name type="scientific">Rugosimonospora africana</name>
    <dbReference type="NCBI Taxonomy" id="556532"/>
    <lineage>
        <taxon>Bacteria</taxon>
        <taxon>Bacillati</taxon>
        <taxon>Actinomycetota</taxon>
        <taxon>Actinomycetes</taxon>
        <taxon>Micromonosporales</taxon>
        <taxon>Micromonosporaceae</taxon>
        <taxon>Rugosimonospora</taxon>
    </lineage>
</organism>
<reference evidence="2" key="1">
    <citation type="submission" date="2021-01" db="EMBL/GenBank/DDBJ databases">
        <title>Whole genome shotgun sequence of Rugosimonospora africana NBRC 104875.</title>
        <authorList>
            <person name="Komaki H."/>
            <person name="Tamura T."/>
        </authorList>
    </citation>
    <scope>NUCLEOTIDE SEQUENCE</scope>
    <source>
        <strain evidence="2">NBRC 104875</strain>
    </source>
</reference>
<evidence type="ECO:0000313" key="3">
    <source>
        <dbReference type="Proteomes" id="UP000642748"/>
    </source>
</evidence>
<sequence length="209" mass="20658">MTRSRTRIRRLAVIASAGVLALGAMLANSGAASAAVTVTLNYPVTGTTHLQAPDGDLALGPGTLSTTVDVVTGAMTADLSLPPATGSFTELGFVPVKATTELIPVGQATGTVAKVGGAVAATAQVTLKITSLTVAGLPVLVGPFCQSAYPATITLASQPGWSPPVGGVLAGSYTIPPFQNCLLATPMINLTIPGPGNTIALTLAKPTAG</sequence>
<accession>A0A8J3VTQ2</accession>
<feature type="chain" id="PRO_5035144666" description="Dehydratase" evidence="1">
    <location>
        <begin position="35"/>
        <end position="209"/>
    </location>
</feature>